<feature type="region of interest" description="Disordered" evidence="1">
    <location>
        <begin position="105"/>
        <end position="289"/>
    </location>
</feature>
<evidence type="ECO:0000313" key="4">
    <source>
        <dbReference type="Proteomes" id="UP001396334"/>
    </source>
</evidence>
<dbReference type="InterPro" id="IPR058594">
    <property type="entry name" value="PB1-like_dom_pln"/>
</dbReference>
<dbReference type="EMBL" id="JBBPBN010000004">
    <property type="protein sequence ID" value="KAK9042576.1"/>
    <property type="molecule type" value="Genomic_DNA"/>
</dbReference>
<evidence type="ECO:0000256" key="1">
    <source>
        <dbReference type="SAM" id="MobiDB-lite"/>
    </source>
</evidence>
<evidence type="ECO:0000259" key="2">
    <source>
        <dbReference type="Pfam" id="PF26130"/>
    </source>
</evidence>
<gene>
    <name evidence="3" type="ORF">V6N11_017644</name>
</gene>
<feature type="compositionally biased region" description="Basic and acidic residues" evidence="1">
    <location>
        <begin position="105"/>
        <end position="122"/>
    </location>
</feature>
<feature type="compositionally biased region" description="Polar residues" evidence="1">
    <location>
        <begin position="251"/>
        <end position="262"/>
    </location>
</feature>
<accession>A0ABR2TZ62</accession>
<reference evidence="3 4" key="1">
    <citation type="journal article" date="2024" name="G3 (Bethesda)">
        <title>Genome assembly of Hibiscus sabdariffa L. provides insights into metabolisms of medicinal natural products.</title>
        <authorList>
            <person name="Kim T."/>
        </authorList>
    </citation>
    <scope>NUCLEOTIDE SEQUENCE [LARGE SCALE GENOMIC DNA]</scope>
    <source>
        <strain evidence="3">TK-2024</strain>
        <tissue evidence="3">Old leaves</tissue>
    </source>
</reference>
<name>A0ABR2TZ62_9ROSI</name>
<evidence type="ECO:0000313" key="3">
    <source>
        <dbReference type="EMBL" id="KAK9042576.1"/>
    </source>
</evidence>
<feature type="compositionally biased region" description="Low complexity" evidence="1">
    <location>
        <begin position="179"/>
        <end position="201"/>
    </location>
</feature>
<dbReference type="Pfam" id="PF26130">
    <property type="entry name" value="PB1-like"/>
    <property type="match status" value="1"/>
</dbReference>
<comment type="caution">
    <text evidence="3">The sequence shown here is derived from an EMBL/GenBank/DDBJ whole genome shotgun (WGS) entry which is preliminary data.</text>
</comment>
<sequence length="289" mass="32171">MMKFTGKLVDHFDNLDVDTMSMFEVVSMVERLGFVVNVNVFYQLSDNPLEVKKLISDGDVLEMVRNVPSDHYLHIYIVEVEPESRIESDSNLVDEGCDVEPETRIEYDSTSKEVESETRIESDSNSEVEEYEVEDESSTNQSKFSDSENKLVSSEDEIFNVNVGLDSDEVELKRHGPRTTPTSQATTTQTPSSTSTEPTQPNVFRWMPTPTVRTSQESSVNHSSPSPTPIPTQPSHSNVFNWMPTPGVPLSQDNSGSHLSQSPTPTPIPTPKPLSQDNCGCQSSPRIDP</sequence>
<feature type="compositionally biased region" description="Polar residues" evidence="1">
    <location>
        <begin position="275"/>
        <end position="289"/>
    </location>
</feature>
<keyword evidence="4" id="KW-1185">Reference proteome</keyword>
<feature type="compositionally biased region" description="Acidic residues" evidence="1">
    <location>
        <begin position="124"/>
        <end position="137"/>
    </location>
</feature>
<feature type="compositionally biased region" description="Polar residues" evidence="1">
    <location>
        <begin position="211"/>
        <end position="221"/>
    </location>
</feature>
<proteinExistence type="predicted"/>
<protein>
    <recommendedName>
        <fullName evidence="2">PB1-like domain-containing protein</fullName>
    </recommendedName>
</protein>
<feature type="domain" description="PB1-like" evidence="2">
    <location>
        <begin position="2"/>
        <end position="78"/>
    </location>
</feature>
<organism evidence="3 4">
    <name type="scientific">Hibiscus sabdariffa</name>
    <name type="common">roselle</name>
    <dbReference type="NCBI Taxonomy" id="183260"/>
    <lineage>
        <taxon>Eukaryota</taxon>
        <taxon>Viridiplantae</taxon>
        <taxon>Streptophyta</taxon>
        <taxon>Embryophyta</taxon>
        <taxon>Tracheophyta</taxon>
        <taxon>Spermatophyta</taxon>
        <taxon>Magnoliopsida</taxon>
        <taxon>eudicotyledons</taxon>
        <taxon>Gunneridae</taxon>
        <taxon>Pentapetalae</taxon>
        <taxon>rosids</taxon>
        <taxon>malvids</taxon>
        <taxon>Malvales</taxon>
        <taxon>Malvaceae</taxon>
        <taxon>Malvoideae</taxon>
        <taxon>Hibiscus</taxon>
    </lineage>
</organism>
<dbReference type="Proteomes" id="UP001396334">
    <property type="component" value="Unassembled WGS sequence"/>
</dbReference>